<dbReference type="CTD" id="25871"/>
<dbReference type="GeneID" id="101721393"/>
<proteinExistence type="predicted"/>
<dbReference type="GO" id="GO:0005634">
    <property type="term" value="C:nucleus"/>
    <property type="evidence" value="ECO:0007669"/>
    <property type="project" value="TreeGrafter"/>
</dbReference>
<sequence length="497" mass="56767">MAAAVRPVPEPWNRVRIPKAGSRSTVTVRDPDAALELCITAVIKECHLVTQTLRSQTLDAETDVLCSVLYSNHNRMGHHKPHLALKQVEQCLKRLKKMNLEGSIEDLLELFSSKVLYKDVLRRLISLYEPLFGLLQEVSRIQPMPYFKDYTFPSDITEFLGQPYLEIFKKKKPTAFAAKGVTKLLNKLFLKKEQSPGSSEDTLLRISQKAKQMKISVQNNVDLGQPVKNKRVLKEKSSGLDVRAFCEQLKHKDIQETSFESKCSQSKLKTTKHSSQKVIGTLHAKSFVQRFQQAKTFIQLSEEIQMAIVWCRTKKLKAQVTFLGNKLLKSNRLKHVEAQGYSLPKKLECIKTSICNCLLHGSGIKTSKHHLRRRRSQNKFLLRKRKPQRKLQSTLLKEIQQFPQEPLKRAMATSTKWRLSHCTVQRTDHCPNSKQLLSSRLINPATQAKDNQIHGNLIGSSESQTDSWTEMQIHKQNTPGPVKETDDIDDIFALMGV</sequence>
<dbReference type="Pfam" id="PF14780">
    <property type="entry name" value="NEPRO_N"/>
    <property type="match status" value="1"/>
</dbReference>
<evidence type="ECO:0000259" key="1">
    <source>
        <dbReference type="Pfam" id="PF14780"/>
    </source>
</evidence>
<name>A0AAX6TAG8_HETGA</name>
<dbReference type="AlphaFoldDB" id="A0AAX6TAG8"/>
<dbReference type="InterPro" id="IPR027951">
    <property type="entry name" value="Nepro_N"/>
</dbReference>
<dbReference type="GO" id="GO:0045747">
    <property type="term" value="P:positive regulation of Notch signaling pathway"/>
    <property type="evidence" value="ECO:0007669"/>
    <property type="project" value="TreeGrafter"/>
</dbReference>
<dbReference type="PANTHER" id="PTHR34761">
    <property type="entry name" value="NUCLEOLUS AND NEURAL PROGENITOR PROTEIN"/>
    <property type="match status" value="1"/>
</dbReference>
<evidence type="ECO:0000313" key="3">
    <source>
        <dbReference type="RefSeq" id="XP_021119352.1"/>
    </source>
</evidence>
<accession>A0AAX6TAG8</accession>
<gene>
    <name evidence="3" type="primary">Nepro</name>
</gene>
<organism evidence="2 3">
    <name type="scientific">Heterocephalus glaber</name>
    <name type="common">Naked mole rat</name>
    <dbReference type="NCBI Taxonomy" id="10181"/>
    <lineage>
        <taxon>Eukaryota</taxon>
        <taxon>Metazoa</taxon>
        <taxon>Chordata</taxon>
        <taxon>Craniata</taxon>
        <taxon>Vertebrata</taxon>
        <taxon>Euteleostomi</taxon>
        <taxon>Mammalia</taxon>
        <taxon>Eutheria</taxon>
        <taxon>Euarchontoglires</taxon>
        <taxon>Glires</taxon>
        <taxon>Rodentia</taxon>
        <taxon>Hystricomorpha</taxon>
        <taxon>Bathyergidae</taxon>
        <taxon>Heterocephalus</taxon>
    </lineage>
</organism>
<dbReference type="PANTHER" id="PTHR34761:SF1">
    <property type="entry name" value="NUCLEOLUS AND NEURAL PROGENITOR PROTEIN"/>
    <property type="match status" value="1"/>
</dbReference>
<dbReference type="InterPro" id="IPR052835">
    <property type="entry name" value="Nepro"/>
</dbReference>
<keyword evidence="2" id="KW-1185">Reference proteome</keyword>
<reference evidence="3" key="1">
    <citation type="submission" date="2025-08" db="UniProtKB">
        <authorList>
            <consortium name="RefSeq"/>
        </authorList>
    </citation>
    <scope>IDENTIFICATION</scope>
</reference>
<dbReference type="Proteomes" id="UP000694906">
    <property type="component" value="Unplaced"/>
</dbReference>
<feature type="domain" description="Nucleolus and neural progenitor protein-like N-terminal" evidence="1">
    <location>
        <begin position="12"/>
        <end position="114"/>
    </location>
</feature>
<protein>
    <submittedName>
        <fullName evidence="3">Nucleolus and neural progenitor protein isoform X3</fullName>
    </submittedName>
</protein>
<dbReference type="RefSeq" id="XP_021119352.1">
    <property type="nucleotide sequence ID" value="XM_021263693.1"/>
</dbReference>
<evidence type="ECO:0000313" key="2">
    <source>
        <dbReference type="Proteomes" id="UP000694906"/>
    </source>
</evidence>